<dbReference type="EMBL" id="PRLP01000035">
    <property type="protein sequence ID" value="PPC77225.1"/>
    <property type="molecule type" value="Genomic_DNA"/>
</dbReference>
<name>A0A2S5KRE3_9PROT</name>
<dbReference type="OrthoDB" id="9807426at2"/>
<reference evidence="5 6" key="1">
    <citation type="submission" date="2018-02" db="EMBL/GenBank/DDBJ databases">
        <title>novel marine gammaproteobacteria from coastal saline agro ecosystem.</title>
        <authorList>
            <person name="Krishnan R."/>
            <person name="Ramesh Kumar N."/>
        </authorList>
    </citation>
    <scope>NUCLEOTIDE SEQUENCE [LARGE SCALE GENOMIC DNA]</scope>
    <source>
        <strain evidence="5 6">228</strain>
    </source>
</reference>
<dbReference type="AlphaFoldDB" id="A0A2S5KRE3"/>
<dbReference type="InterPro" id="IPR003781">
    <property type="entry name" value="CoA-bd"/>
</dbReference>
<keyword evidence="3" id="KW-0067">ATP-binding</keyword>
<dbReference type="PANTHER" id="PTHR43334">
    <property type="entry name" value="ACETATE--COA LIGASE [ADP-FORMING]"/>
    <property type="match status" value="1"/>
</dbReference>
<dbReference type="Pfam" id="PF13380">
    <property type="entry name" value="CoA_binding_2"/>
    <property type="match status" value="1"/>
</dbReference>
<dbReference type="PROSITE" id="PS51186">
    <property type="entry name" value="GNAT"/>
    <property type="match status" value="1"/>
</dbReference>
<dbReference type="GO" id="GO:0005524">
    <property type="term" value="F:ATP binding"/>
    <property type="evidence" value="ECO:0007669"/>
    <property type="project" value="UniProtKB-KW"/>
</dbReference>
<evidence type="ECO:0000313" key="6">
    <source>
        <dbReference type="Proteomes" id="UP000238196"/>
    </source>
</evidence>
<dbReference type="Pfam" id="PF13549">
    <property type="entry name" value="ATP-grasp_5"/>
    <property type="match status" value="1"/>
</dbReference>
<evidence type="ECO:0000256" key="3">
    <source>
        <dbReference type="ARBA" id="ARBA00022840"/>
    </source>
</evidence>
<keyword evidence="2" id="KW-0547">Nucleotide-binding</keyword>
<evidence type="ECO:0000256" key="2">
    <source>
        <dbReference type="ARBA" id="ARBA00022741"/>
    </source>
</evidence>
<dbReference type="Pfam" id="PF19045">
    <property type="entry name" value="Ligase_CoA_2"/>
    <property type="match status" value="1"/>
</dbReference>
<dbReference type="SUPFAM" id="SSF52210">
    <property type="entry name" value="Succinyl-CoA synthetase domains"/>
    <property type="match status" value="2"/>
</dbReference>
<accession>A0A2S5KRE3</accession>
<proteinExistence type="predicted"/>
<dbReference type="SMART" id="SM00881">
    <property type="entry name" value="CoA_binding"/>
    <property type="match status" value="1"/>
</dbReference>
<dbReference type="GO" id="GO:0016747">
    <property type="term" value="F:acyltransferase activity, transferring groups other than amino-acyl groups"/>
    <property type="evidence" value="ECO:0007669"/>
    <property type="project" value="InterPro"/>
</dbReference>
<dbReference type="InterPro" id="IPR016102">
    <property type="entry name" value="Succinyl-CoA_synth-like"/>
</dbReference>
<dbReference type="Gene3D" id="3.30.470.20">
    <property type="entry name" value="ATP-grasp fold, B domain"/>
    <property type="match status" value="1"/>
</dbReference>
<dbReference type="InterPro" id="IPR043938">
    <property type="entry name" value="Ligase_CoA_dom"/>
</dbReference>
<evidence type="ECO:0000259" key="4">
    <source>
        <dbReference type="PROSITE" id="PS51186"/>
    </source>
</evidence>
<evidence type="ECO:0000313" key="5">
    <source>
        <dbReference type="EMBL" id="PPC77225.1"/>
    </source>
</evidence>
<keyword evidence="1" id="KW-0436">Ligase</keyword>
<dbReference type="Gene3D" id="3.30.1490.20">
    <property type="entry name" value="ATP-grasp fold, A domain"/>
    <property type="match status" value="1"/>
</dbReference>
<dbReference type="InterPro" id="IPR000182">
    <property type="entry name" value="GNAT_dom"/>
</dbReference>
<protein>
    <submittedName>
        <fullName evidence="5">GNAT family N-acetyltransferase</fullName>
    </submittedName>
</protein>
<organism evidence="5 6">
    <name type="scientific">Proteobacteria bacterium 228</name>
    <dbReference type="NCBI Taxonomy" id="2083153"/>
    <lineage>
        <taxon>Bacteria</taxon>
        <taxon>Pseudomonadati</taxon>
        <taxon>Pseudomonadota</taxon>
    </lineage>
</organism>
<dbReference type="PANTHER" id="PTHR43334:SF1">
    <property type="entry name" value="3-HYDROXYPROPIONATE--COA LIGASE [ADP-FORMING]"/>
    <property type="match status" value="1"/>
</dbReference>
<dbReference type="Gene3D" id="3.40.630.30">
    <property type="match status" value="1"/>
</dbReference>
<dbReference type="InterPro" id="IPR032875">
    <property type="entry name" value="Succ_CoA_lig_flav_dom"/>
</dbReference>
<dbReference type="SUPFAM" id="SSF51735">
    <property type="entry name" value="NAD(P)-binding Rossmann-fold domains"/>
    <property type="match status" value="1"/>
</dbReference>
<dbReference type="Gene3D" id="3.40.50.261">
    <property type="entry name" value="Succinyl-CoA synthetase domains"/>
    <property type="match status" value="2"/>
</dbReference>
<feature type="domain" description="N-acetyltransferase" evidence="4">
    <location>
        <begin position="741"/>
        <end position="899"/>
    </location>
</feature>
<dbReference type="GO" id="GO:0043758">
    <property type="term" value="F:acetate-CoA ligase (ADP-forming) activity"/>
    <property type="evidence" value="ECO:0007669"/>
    <property type="project" value="InterPro"/>
</dbReference>
<dbReference type="Proteomes" id="UP000238196">
    <property type="component" value="Unassembled WGS sequence"/>
</dbReference>
<dbReference type="InterPro" id="IPR016181">
    <property type="entry name" value="Acyl_CoA_acyltransferase"/>
</dbReference>
<dbReference type="InterPro" id="IPR036291">
    <property type="entry name" value="NAD(P)-bd_dom_sf"/>
</dbReference>
<dbReference type="Gene3D" id="3.40.50.720">
    <property type="entry name" value="NAD(P)-binding Rossmann-like Domain"/>
    <property type="match status" value="1"/>
</dbReference>
<dbReference type="SUPFAM" id="SSF55729">
    <property type="entry name" value="Acyl-CoA N-acyltransferases (Nat)"/>
    <property type="match status" value="1"/>
</dbReference>
<evidence type="ECO:0000256" key="1">
    <source>
        <dbReference type="ARBA" id="ARBA00022598"/>
    </source>
</evidence>
<dbReference type="InterPro" id="IPR051538">
    <property type="entry name" value="Acyl-CoA_Synth/Transferase"/>
</dbReference>
<gene>
    <name evidence="5" type="ORF">C4K68_12525</name>
</gene>
<dbReference type="InterPro" id="IPR013815">
    <property type="entry name" value="ATP_grasp_subdomain_1"/>
</dbReference>
<sequence length="913" mass="101625">MSTKYLKRFFKPKSIVVFGATEEPDNLGGVVVRNLQESGFEGHLYVVYREATESVFGVPCYRGFADLPELPDLAVICSIPERVPELIRKLGASEVRAAIILSGGYLAQGEESRPLREAVKEAAKPYGIRIMGPDCLGILVPGHNMNASYSHLNVLKGKVGYVGQSGIVGTAMIDWATGQGIGFSHFLTIGDSVDVDLPSIIDYLAADPYTQSIVLQLNRITNARHFVSAVRSAARNKLVLILKSAFLHQAGALQSAVDSGVVSEDQVYDAVLRRAGVVRVTTSDEVFNALETLSRSKPLKGDRLALICNGMGPNALAVDALIRKGGKLAQLSEQTVADLAEVLPPFWSRANPIDLNATATPEQFARALSIVSRDPNVDAVLMIHAPTRLAPCVQTAEAIIKVQKSASTQLLTSWMGRASAIPARNLLSAAGIPTYITPEKAVEGFMHMVEYRRNQEVTRQTPPNYVLQEQSIHRMRAKALVDGIHSSGRDYLTHAESMELVNYYGIPSAHSSYATSVEEVLKVGRFYEEGVAVKALHKDNRYPFAYDQLLTKRWQDMALDMYSEDEIRRRVTRLDYRMRERYQDNELDGFVVQQMKRGFQSMQMHVGITQHPVFGPLIVFGVGGYTVDVLGDRQLGVPPLSMSLARLLIEQSRVHRIIQENSYRIDQDINTLCQMLVKLSQLVVDLPVVKALEINPLLLNKQGLLAVDVSVSLGEPVPLCIPAYPEHLREWATLLKSNREVELRPIRGEDEPAHLQFYKSLSPETVRLRYFYSRSVPNHSELANWSQIDYDREMAFIATALKQDQSYEYETLGVVRAITDPDNVTAEFSIVIRDDMQGEGLGRLLMNKITEYCRSRGTLQLVGSTLPTNLGMQKLAKSLGFQNSYNAEEEVVDMRLPLNPPQEDWQFHRLSLG</sequence>
<dbReference type="SUPFAM" id="SSF56059">
    <property type="entry name" value="Glutathione synthetase ATP-binding domain-like"/>
    <property type="match status" value="1"/>
</dbReference>
<dbReference type="Pfam" id="PF00583">
    <property type="entry name" value="Acetyltransf_1"/>
    <property type="match status" value="1"/>
</dbReference>
<dbReference type="Pfam" id="PF13607">
    <property type="entry name" value="Succ_CoA_lig"/>
    <property type="match status" value="1"/>
</dbReference>
<comment type="caution">
    <text evidence="5">The sequence shown here is derived from an EMBL/GenBank/DDBJ whole genome shotgun (WGS) entry which is preliminary data.</text>
</comment>